<proteinExistence type="predicted"/>
<dbReference type="InterPro" id="IPR051325">
    <property type="entry name" value="Nudix_hydrolase_domain"/>
</dbReference>
<dbReference type="eggNOG" id="COG4119">
    <property type="taxonomic scope" value="Bacteria"/>
</dbReference>
<dbReference type="PROSITE" id="PS51462">
    <property type="entry name" value="NUDIX"/>
    <property type="match status" value="1"/>
</dbReference>
<evidence type="ECO:0000256" key="1">
    <source>
        <dbReference type="ARBA" id="ARBA00022801"/>
    </source>
</evidence>
<keyword evidence="4" id="KW-1185">Reference proteome</keyword>
<dbReference type="InterPro" id="IPR015797">
    <property type="entry name" value="NUDIX_hydrolase-like_dom_sf"/>
</dbReference>
<keyword evidence="1" id="KW-0378">Hydrolase</keyword>
<dbReference type="PANTHER" id="PTHR21340:SF7">
    <property type="entry name" value="NUDIX HYDROLASE DOMAIN-CONTAINING PROTEIN"/>
    <property type="match status" value="1"/>
</dbReference>
<dbReference type="Pfam" id="PF00293">
    <property type="entry name" value="NUDIX"/>
    <property type="match status" value="1"/>
</dbReference>
<dbReference type="OrthoDB" id="954553at2"/>
<dbReference type="EMBL" id="JNVU01000009">
    <property type="protein sequence ID" value="KEI45729.1"/>
    <property type="molecule type" value="Genomic_DNA"/>
</dbReference>
<reference evidence="3 4" key="1">
    <citation type="submission" date="2014-06" db="EMBL/GenBank/DDBJ databases">
        <title>Saccharopolyspora rectivirgula DSM-43113 Genome sequencing.</title>
        <authorList>
            <person name="Barrera C."/>
            <person name="Millon L."/>
            <person name="Rognon B."/>
            <person name="Zaugg C."/>
            <person name="Monod M."/>
        </authorList>
    </citation>
    <scope>NUCLEOTIDE SEQUENCE [LARGE SCALE GENOMIC DNA]</scope>
    <source>
        <strain evidence="3 4">DSM 43113</strain>
    </source>
</reference>
<dbReference type="GO" id="GO:0006754">
    <property type="term" value="P:ATP biosynthetic process"/>
    <property type="evidence" value="ECO:0007669"/>
    <property type="project" value="TreeGrafter"/>
</dbReference>
<dbReference type="GO" id="GO:0004081">
    <property type="term" value="F:bis(5'-nucleosyl)-tetraphosphatase (asymmetrical) activity"/>
    <property type="evidence" value="ECO:0007669"/>
    <property type="project" value="TreeGrafter"/>
</dbReference>
<comment type="caution">
    <text evidence="3">The sequence shown here is derived from an EMBL/GenBank/DDBJ whole genome shotgun (WGS) entry which is preliminary data.</text>
</comment>
<evidence type="ECO:0000313" key="4">
    <source>
        <dbReference type="Proteomes" id="UP000031419"/>
    </source>
</evidence>
<evidence type="ECO:0000259" key="2">
    <source>
        <dbReference type="PROSITE" id="PS51462"/>
    </source>
</evidence>
<protein>
    <recommendedName>
        <fullName evidence="2">Nudix hydrolase domain-containing protein</fullName>
    </recommendedName>
</protein>
<dbReference type="AlphaFoldDB" id="A0A073BD97"/>
<dbReference type="InterPro" id="IPR000086">
    <property type="entry name" value="NUDIX_hydrolase_dom"/>
</dbReference>
<accession>A0A073BD97</accession>
<dbReference type="SUPFAM" id="SSF55811">
    <property type="entry name" value="Nudix"/>
    <property type="match status" value="1"/>
</dbReference>
<organism evidence="3 4">
    <name type="scientific">Saccharopolyspora rectivirgula</name>
    <dbReference type="NCBI Taxonomy" id="28042"/>
    <lineage>
        <taxon>Bacteria</taxon>
        <taxon>Bacillati</taxon>
        <taxon>Actinomycetota</taxon>
        <taxon>Actinomycetes</taxon>
        <taxon>Pseudonocardiales</taxon>
        <taxon>Pseudonocardiaceae</taxon>
        <taxon>Saccharopolyspora</taxon>
    </lineage>
</organism>
<dbReference type="PANTHER" id="PTHR21340">
    <property type="entry name" value="DIADENOSINE 5,5-P1,P4-TETRAPHOSPHATE PYROPHOSPHOHYDROLASE MUTT"/>
    <property type="match status" value="1"/>
</dbReference>
<gene>
    <name evidence="3" type="ORF">GU90_02185</name>
</gene>
<feature type="domain" description="Nudix hydrolase" evidence="2">
    <location>
        <begin position="1"/>
        <end position="150"/>
    </location>
</feature>
<dbReference type="CDD" id="cd04662">
    <property type="entry name" value="NUDIX_Hydrolase"/>
    <property type="match status" value="1"/>
</dbReference>
<evidence type="ECO:0000313" key="3">
    <source>
        <dbReference type="EMBL" id="KEI45729.1"/>
    </source>
</evidence>
<dbReference type="STRING" id="28042.GU90_02185"/>
<dbReference type="Gene3D" id="3.90.79.10">
    <property type="entry name" value="Nucleoside Triphosphate Pyrophosphohydrolase"/>
    <property type="match status" value="1"/>
</dbReference>
<dbReference type="GO" id="GO:0006167">
    <property type="term" value="P:AMP biosynthetic process"/>
    <property type="evidence" value="ECO:0007669"/>
    <property type="project" value="TreeGrafter"/>
</dbReference>
<sequence length="159" mass="18057">MSKHSAGILLFKVVDRTPLVMLVHPGGPFWRNKDAGAWTIPKGECSDSEELQTTALREFAEETGTHLPDPELVPLGQVKQKGGKVVTAWAVEGDFDPSQLRSSEFELEWPPKSGQLRRFPEVDRAQWYDFAEAREKMNSAQHAFVQRLEEVLRERGRID</sequence>
<name>A0A073BD97_9PSEU</name>
<dbReference type="PROSITE" id="PS00893">
    <property type="entry name" value="NUDIX_BOX"/>
    <property type="match status" value="1"/>
</dbReference>
<dbReference type="Proteomes" id="UP000031419">
    <property type="component" value="Unassembled WGS sequence"/>
</dbReference>
<dbReference type="InterPro" id="IPR020084">
    <property type="entry name" value="NUDIX_hydrolase_CS"/>
</dbReference>
<dbReference type="RefSeq" id="WP_029721549.1">
    <property type="nucleotide sequence ID" value="NZ_JNVU01000009.1"/>
</dbReference>